<dbReference type="AlphaFoldDB" id="A0A9W6NUK8"/>
<evidence type="ECO:0000313" key="3">
    <source>
        <dbReference type="Proteomes" id="UP001143463"/>
    </source>
</evidence>
<dbReference type="EMBL" id="BSFQ01000002">
    <property type="protein sequence ID" value="GLL09703.1"/>
    <property type="molecule type" value="Genomic_DNA"/>
</dbReference>
<accession>A0A9W6NUK8</accession>
<protein>
    <recommendedName>
        <fullName evidence="1">Amine oxidase domain-containing protein</fullName>
    </recommendedName>
</protein>
<dbReference type="RefSeq" id="WP_037040001.1">
    <property type="nucleotide sequence ID" value="NZ_BAAAUZ010000013.1"/>
</dbReference>
<comment type="caution">
    <text evidence="2">The sequence shown here is derived from an EMBL/GenBank/DDBJ whole genome shotgun (WGS) entry which is preliminary data.</text>
</comment>
<reference evidence="2" key="1">
    <citation type="journal article" date="2014" name="Int. J. Syst. Evol. Microbiol.">
        <title>Complete genome sequence of Corynebacterium casei LMG S-19264T (=DSM 44701T), isolated from a smear-ripened cheese.</title>
        <authorList>
            <consortium name="US DOE Joint Genome Institute (JGI-PGF)"/>
            <person name="Walter F."/>
            <person name="Albersmeier A."/>
            <person name="Kalinowski J."/>
            <person name="Ruckert C."/>
        </authorList>
    </citation>
    <scope>NUCLEOTIDE SEQUENCE</scope>
    <source>
        <strain evidence="2">VKM Ac-1069</strain>
    </source>
</reference>
<dbReference type="Gene3D" id="3.50.50.60">
    <property type="entry name" value="FAD/NAD(P)-binding domain"/>
    <property type="match status" value="1"/>
</dbReference>
<evidence type="ECO:0000259" key="1">
    <source>
        <dbReference type="Pfam" id="PF01593"/>
    </source>
</evidence>
<feature type="domain" description="Amine oxidase" evidence="1">
    <location>
        <begin position="14"/>
        <end position="439"/>
    </location>
</feature>
<reference evidence="2" key="2">
    <citation type="submission" date="2023-01" db="EMBL/GenBank/DDBJ databases">
        <authorList>
            <person name="Sun Q."/>
            <person name="Evtushenko L."/>
        </authorList>
    </citation>
    <scope>NUCLEOTIDE SEQUENCE</scope>
    <source>
        <strain evidence="2">VKM Ac-1069</strain>
    </source>
</reference>
<dbReference type="Proteomes" id="UP001143463">
    <property type="component" value="Unassembled WGS sequence"/>
</dbReference>
<gene>
    <name evidence="2" type="ORF">GCM10017577_08430</name>
</gene>
<dbReference type="InterPro" id="IPR002937">
    <property type="entry name" value="Amino_oxidase"/>
</dbReference>
<dbReference type="Pfam" id="PF01593">
    <property type="entry name" value="Amino_oxidase"/>
    <property type="match status" value="1"/>
</dbReference>
<sequence length="451" mass="47624">MSNHDVIVVGGGPAGVGTAYELRDSGRDVVVLEAAPTVGGRTLSVDLPGGKANTGALFLYRGTRSEEVAAELGLSTVPFLPTTYGISEGGRTSVSPDLQDLVDGLGLADDERAALLGTLQDAVAEYREYTAGGQLSRSSTSLAGETVAQRFATLPERARRILETAVQGGSVGRTDTLSAQYALRYFASYPALERENRLLALEGQQALSLGMAARLPEGSVHLSTAVERVVPDEESATYRVTATGPDGPVDLRAPQVVLAVPAPLVDTLVAGLPEWKRNALAVAETPGSTVMIVAADVTGVEEHRDWSFVTTVGAAFDCIINPAPGPQDFRDGRDGEEIVHYMCYGNSAGHRPDVVEDPALREAWLEDFLTVAPGLRGRIRAAHLQTWEHCFALLSPQRAAAVPELRREVGGLHFAGDWTSETAGTHGALTEAGRVAAEIRARRTAPATVTG</sequence>
<dbReference type="SUPFAM" id="SSF51905">
    <property type="entry name" value="FAD/NAD(P)-binding domain"/>
    <property type="match status" value="1"/>
</dbReference>
<proteinExistence type="predicted"/>
<dbReference type="GO" id="GO:0016491">
    <property type="term" value="F:oxidoreductase activity"/>
    <property type="evidence" value="ECO:0007669"/>
    <property type="project" value="InterPro"/>
</dbReference>
<organism evidence="2 3">
    <name type="scientific">Pseudonocardia halophobica</name>
    <dbReference type="NCBI Taxonomy" id="29401"/>
    <lineage>
        <taxon>Bacteria</taxon>
        <taxon>Bacillati</taxon>
        <taxon>Actinomycetota</taxon>
        <taxon>Actinomycetes</taxon>
        <taxon>Pseudonocardiales</taxon>
        <taxon>Pseudonocardiaceae</taxon>
        <taxon>Pseudonocardia</taxon>
    </lineage>
</organism>
<evidence type="ECO:0000313" key="2">
    <source>
        <dbReference type="EMBL" id="GLL09703.1"/>
    </source>
</evidence>
<keyword evidence="3" id="KW-1185">Reference proteome</keyword>
<dbReference type="PRINTS" id="PR00419">
    <property type="entry name" value="ADXRDTASE"/>
</dbReference>
<name>A0A9W6NUK8_9PSEU</name>
<dbReference type="PANTHER" id="PTHR42923">
    <property type="entry name" value="PROTOPORPHYRINOGEN OXIDASE"/>
    <property type="match status" value="1"/>
</dbReference>
<dbReference type="InterPro" id="IPR050464">
    <property type="entry name" value="Zeta_carotene_desat/Oxidored"/>
</dbReference>
<dbReference type="InterPro" id="IPR036188">
    <property type="entry name" value="FAD/NAD-bd_sf"/>
</dbReference>